<dbReference type="SUPFAM" id="SSF56112">
    <property type="entry name" value="Protein kinase-like (PK-like)"/>
    <property type="match status" value="1"/>
</dbReference>
<accession>A0A452TIG7</accession>
<name>A0A452TIG7_URSMA</name>
<dbReference type="Gene3D" id="3.30.200.20">
    <property type="entry name" value="Phosphorylase Kinase, domain 1"/>
    <property type="match status" value="1"/>
</dbReference>
<dbReference type="GO" id="GO:0000166">
    <property type="term" value="F:nucleotide binding"/>
    <property type="evidence" value="ECO:0007669"/>
    <property type="project" value="UniProtKB-KW"/>
</dbReference>
<dbReference type="Ensembl" id="ENSUMAT00000009384.1">
    <property type="protein sequence ID" value="ENSUMAP00000007824.1"/>
    <property type="gene ID" value="ENSUMAG00000005996.1"/>
</dbReference>
<reference evidence="2" key="1">
    <citation type="submission" date="2019-03" db="UniProtKB">
        <authorList>
            <consortium name="Ensembl"/>
        </authorList>
    </citation>
    <scope>IDENTIFICATION</scope>
</reference>
<keyword evidence="1" id="KW-0547">Nucleotide-binding</keyword>
<dbReference type="AlphaFoldDB" id="A0A452TIG7"/>
<dbReference type="GO" id="GO:0045747">
    <property type="term" value="P:positive regulation of Notch signaling pathway"/>
    <property type="evidence" value="ECO:0007669"/>
    <property type="project" value="TreeGrafter"/>
</dbReference>
<evidence type="ECO:0000313" key="2">
    <source>
        <dbReference type="Ensembl" id="ENSUMAP00000007824"/>
    </source>
</evidence>
<dbReference type="GO" id="GO:2000369">
    <property type="term" value="P:regulation of clathrin-dependent endocytosis"/>
    <property type="evidence" value="ECO:0007669"/>
    <property type="project" value="TreeGrafter"/>
</dbReference>
<dbReference type="InterPro" id="IPR011009">
    <property type="entry name" value="Kinase-like_dom_sf"/>
</dbReference>
<dbReference type="GO" id="GO:0005737">
    <property type="term" value="C:cytoplasm"/>
    <property type="evidence" value="ECO:0007669"/>
    <property type="project" value="TreeGrafter"/>
</dbReference>
<protein>
    <recommendedName>
        <fullName evidence="3">Protein kinase domain-containing protein</fullName>
    </recommendedName>
</protein>
<dbReference type="GeneTree" id="ENSGT00940000159527"/>
<proteinExistence type="predicted"/>
<dbReference type="GO" id="GO:0035612">
    <property type="term" value="F:AP-2 adaptor complex binding"/>
    <property type="evidence" value="ECO:0007669"/>
    <property type="project" value="TreeGrafter"/>
</dbReference>
<sequence length="141" mass="15418">MSHGPCLTSRAVVRVVGQHWTSGHRAVSPQFSGSSRGCLCRLVRVVAVLSSLDVGIDGAVTLCPASSSRHLSFPCPDLFVRPRGFAFVYEAQDLGSGREYALKRLLSNEEEKNRAIIQEVCFMKKLSGHPNIVQGIRHWAG</sequence>
<dbReference type="GO" id="GO:0004674">
    <property type="term" value="F:protein serine/threonine kinase activity"/>
    <property type="evidence" value="ECO:0007669"/>
    <property type="project" value="TreeGrafter"/>
</dbReference>
<organism evidence="2">
    <name type="scientific">Ursus maritimus</name>
    <name type="common">Polar bear</name>
    <name type="synonym">Thalarctos maritimus</name>
    <dbReference type="NCBI Taxonomy" id="29073"/>
    <lineage>
        <taxon>Eukaryota</taxon>
        <taxon>Metazoa</taxon>
        <taxon>Chordata</taxon>
        <taxon>Craniata</taxon>
        <taxon>Vertebrata</taxon>
        <taxon>Euteleostomi</taxon>
        <taxon>Mammalia</taxon>
        <taxon>Eutheria</taxon>
        <taxon>Laurasiatheria</taxon>
        <taxon>Carnivora</taxon>
        <taxon>Caniformia</taxon>
        <taxon>Ursidae</taxon>
        <taxon>Ursus</taxon>
    </lineage>
</organism>
<evidence type="ECO:0000256" key="1">
    <source>
        <dbReference type="ARBA" id="ARBA00022741"/>
    </source>
</evidence>
<dbReference type="PANTHER" id="PTHR22967:SF105">
    <property type="entry name" value="CYCLIN-G-ASSOCIATED KINASE"/>
    <property type="match status" value="1"/>
</dbReference>
<evidence type="ECO:0008006" key="3">
    <source>
        <dbReference type="Google" id="ProtNLM"/>
    </source>
</evidence>
<dbReference type="PANTHER" id="PTHR22967">
    <property type="entry name" value="SERINE/THREONINE PROTEIN KINASE"/>
    <property type="match status" value="1"/>
</dbReference>